<evidence type="ECO:0000256" key="4">
    <source>
        <dbReference type="ARBA" id="ARBA00023136"/>
    </source>
</evidence>
<dbReference type="eggNOG" id="ENOG502QRJ1">
    <property type="taxonomic scope" value="Eukaryota"/>
</dbReference>
<evidence type="ECO:0000256" key="2">
    <source>
        <dbReference type="ARBA" id="ARBA00022692"/>
    </source>
</evidence>
<gene>
    <name evidence="6" type="ORF">AGOS_ABR032W</name>
</gene>
<name>Q75DJ2_EREGS</name>
<feature type="transmembrane region" description="Helical" evidence="5">
    <location>
        <begin position="134"/>
        <end position="159"/>
    </location>
</feature>
<keyword evidence="4 5" id="KW-0472">Membrane</keyword>
<dbReference type="InterPro" id="IPR051645">
    <property type="entry name" value="PER33/POM33_regulator"/>
</dbReference>
<dbReference type="OrthoDB" id="5581259at2759"/>
<feature type="transmembrane region" description="Helical" evidence="5">
    <location>
        <begin position="202"/>
        <end position="218"/>
    </location>
</feature>
<feature type="transmembrane region" description="Helical" evidence="5">
    <location>
        <begin position="30"/>
        <end position="51"/>
    </location>
</feature>
<reference evidence="7" key="2">
    <citation type="journal article" date="2013" name="G3 (Bethesda)">
        <title>Genomes of Ashbya fungi isolated from insects reveal four mating-type loci, numerous translocations, lack of transposons, and distinct gene duplications.</title>
        <authorList>
            <person name="Dietrich F.S."/>
            <person name="Voegeli S."/>
            <person name="Kuo S."/>
            <person name="Philippsen P."/>
        </authorList>
    </citation>
    <scope>GENOME REANNOTATION</scope>
    <source>
        <strain evidence="7">ATCC 10895 / CBS 109.51 / FGSC 9923 / NRRL Y-1056</strain>
    </source>
</reference>
<reference evidence="6 7" key="1">
    <citation type="journal article" date="2004" name="Science">
        <title>The Ashbya gossypii genome as a tool for mapping the ancient Saccharomyces cerevisiae genome.</title>
        <authorList>
            <person name="Dietrich F.S."/>
            <person name="Voegeli S."/>
            <person name="Brachat S."/>
            <person name="Lerch A."/>
            <person name="Gates K."/>
            <person name="Steiner S."/>
            <person name="Mohr C."/>
            <person name="Pohlmann R."/>
            <person name="Luedi P."/>
            <person name="Choi S."/>
            <person name="Wing R.A."/>
            <person name="Flavier A."/>
            <person name="Gaffney T.D."/>
            <person name="Philippsen P."/>
        </authorList>
    </citation>
    <scope>NUCLEOTIDE SEQUENCE [LARGE SCALE GENOMIC DNA]</scope>
    <source>
        <strain evidence="7">ATCC 10895 / CBS 109.51 / FGSC 9923 / NRRL Y-1056</strain>
    </source>
</reference>
<protein>
    <submittedName>
        <fullName evidence="6">ABR032Wp</fullName>
    </submittedName>
</protein>
<keyword evidence="7" id="KW-1185">Reference proteome</keyword>
<dbReference type="KEGG" id="ago:AGOS_ABR032W"/>
<dbReference type="OMA" id="WLRLNFS"/>
<dbReference type="GO" id="GO:0016020">
    <property type="term" value="C:membrane"/>
    <property type="evidence" value="ECO:0007669"/>
    <property type="project" value="UniProtKB-SubCell"/>
</dbReference>
<accession>Q75DJ2</accession>
<organism evidence="6 7">
    <name type="scientific">Eremothecium gossypii (strain ATCC 10895 / CBS 109.51 / FGSC 9923 / NRRL Y-1056)</name>
    <name type="common">Yeast</name>
    <name type="synonym">Ashbya gossypii</name>
    <dbReference type="NCBI Taxonomy" id="284811"/>
    <lineage>
        <taxon>Eukaryota</taxon>
        <taxon>Fungi</taxon>
        <taxon>Dikarya</taxon>
        <taxon>Ascomycota</taxon>
        <taxon>Saccharomycotina</taxon>
        <taxon>Saccharomycetes</taxon>
        <taxon>Saccharomycetales</taxon>
        <taxon>Saccharomycetaceae</taxon>
        <taxon>Eremothecium</taxon>
    </lineage>
</organism>
<dbReference type="GeneID" id="4619070"/>
<dbReference type="HOGENOM" id="CLU_074989_0_0_1"/>
<dbReference type="AlphaFoldDB" id="Q75DJ2"/>
<dbReference type="FunCoup" id="Q75DJ2">
    <property type="interactions" value="66"/>
</dbReference>
<evidence type="ECO:0000256" key="1">
    <source>
        <dbReference type="ARBA" id="ARBA00004141"/>
    </source>
</evidence>
<evidence type="ECO:0000256" key="3">
    <source>
        <dbReference type="ARBA" id="ARBA00022989"/>
    </source>
</evidence>
<dbReference type="RefSeq" id="NP_982978.2">
    <property type="nucleotide sequence ID" value="NM_208331.2"/>
</dbReference>
<dbReference type="PANTHER" id="PTHR12703">
    <property type="entry name" value="TRANSMEMBRANE PROTEIN 33"/>
    <property type="match status" value="1"/>
</dbReference>
<dbReference type="Proteomes" id="UP000000591">
    <property type="component" value="Chromosome II"/>
</dbReference>
<comment type="subcellular location">
    <subcellularLocation>
        <location evidence="1">Membrane</location>
        <topology evidence="1">Multi-pass membrane protein</topology>
    </subcellularLocation>
</comment>
<evidence type="ECO:0000256" key="5">
    <source>
        <dbReference type="SAM" id="Phobius"/>
    </source>
</evidence>
<dbReference type="PANTHER" id="PTHR12703:SF3">
    <property type="entry name" value="ABR032WP"/>
    <property type="match status" value="1"/>
</dbReference>
<dbReference type="GO" id="GO:0061024">
    <property type="term" value="P:membrane organization"/>
    <property type="evidence" value="ECO:0000318"/>
    <property type="project" value="GO_Central"/>
</dbReference>
<evidence type="ECO:0000313" key="6">
    <source>
        <dbReference type="EMBL" id="AAS50802.2"/>
    </source>
</evidence>
<feature type="transmembrane region" description="Helical" evidence="5">
    <location>
        <begin position="179"/>
        <end position="196"/>
    </location>
</feature>
<evidence type="ECO:0000313" key="7">
    <source>
        <dbReference type="Proteomes" id="UP000000591"/>
    </source>
</evidence>
<keyword evidence="3 5" id="KW-1133">Transmembrane helix</keyword>
<dbReference type="InParanoid" id="Q75DJ2"/>
<dbReference type="EMBL" id="AE016815">
    <property type="protein sequence ID" value="AAS50802.2"/>
    <property type="molecule type" value="Genomic_DNA"/>
</dbReference>
<keyword evidence="2 5" id="KW-0812">Transmembrane</keyword>
<sequence>MVKKEVIRKKRKPQQDPVVRQKLIWTVGHVMTLTCGLIFTCACVYNVLFFYRHWGWSRLLPSWLVPSRLLSFSKYGLVPHHGIGYWAAKTGVPASYRLALVGVLFSHGVTSWQNWARLNPTYYDLLSKDNFQNLLIATLWLFSRSSFYKLVPFIITSYLHLTKKQSASDDETTKQNSMLLHLIAYSELVVLISLLWDTLLFRGASGFALVFYLAIYWLKLNFSPYVQTTVLRILSKLKRVVPASQRERWDAVQDFLLRKLREQKVTQEEARKRL</sequence>
<dbReference type="GO" id="GO:0005783">
    <property type="term" value="C:endoplasmic reticulum"/>
    <property type="evidence" value="ECO:0000318"/>
    <property type="project" value="GO_Central"/>
</dbReference>
<proteinExistence type="predicted"/>
<dbReference type="GO" id="GO:0071786">
    <property type="term" value="P:endoplasmic reticulum tubular network organization"/>
    <property type="evidence" value="ECO:0000318"/>
    <property type="project" value="GO_Central"/>
</dbReference>